<gene>
    <name evidence="1" type="ORF">A3E89_03015</name>
</gene>
<accession>A0A1F5EN81</accession>
<protein>
    <submittedName>
        <fullName evidence="1">Uncharacterized protein</fullName>
    </submittedName>
</protein>
<organism evidence="1 2">
    <name type="scientific">Candidatus Campbellbacteria bacterium RIFCSPHIGHO2_12_FULL_35_10</name>
    <dbReference type="NCBI Taxonomy" id="1797578"/>
    <lineage>
        <taxon>Bacteria</taxon>
        <taxon>Candidatus Campbelliibacteriota</taxon>
    </lineage>
</organism>
<evidence type="ECO:0000313" key="1">
    <source>
        <dbReference type="EMBL" id="OGD68868.1"/>
    </source>
</evidence>
<proteinExistence type="predicted"/>
<reference evidence="1 2" key="1">
    <citation type="journal article" date="2016" name="Nat. Commun.">
        <title>Thousands of microbial genomes shed light on interconnected biogeochemical processes in an aquifer system.</title>
        <authorList>
            <person name="Anantharaman K."/>
            <person name="Brown C.T."/>
            <person name="Hug L.A."/>
            <person name="Sharon I."/>
            <person name="Castelle C.J."/>
            <person name="Probst A.J."/>
            <person name="Thomas B.C."/>
            <person name="Singh A."/>
            <person name="Wilkins M.J."/>
            <person name="Karaoz U."/>
            <person name="Brodie E.L."/>
            <person name="Williams K.H."/>
            <person name="Hubbard S.S."/>
            <person name="Banfield J.F."/>
        </authorList>
    </citation>
    <scope>NUCLEOTIDE SEQUENCE [LARGE SCALE GENOMIC DNA]</scope>
</reference>
<evidence type="ECO:0000313" key="2">
    <source>
        <dbReference type="Proteomes" id="UP000185891"/>
    </source>
</evidence>
<sequence>MSENLPQHVYSKKWPERWNNSLKKWLEIRELISNADILSMYGTAIRIRLKGECGYCIEFDVENVPNCKCEKCPLFQKGICNNFVLNRRTMFIFWELYYECYKLNPDREVMILCVDKIITAIKEDDPSKINSEPIVASATA</sequence>
<dbReference type="AlphaFoldDB" id="A0A1F5EN81"/>
<comment type="caution">
    <text evidence="1">The sequence shown here is derived from an EMBL/GenBank/DDBJ whole genome shotgun (WGS) entry which is preliminary data.</text>
</comment>
<dbReference type="EMBL" id="MFAA01000021">
    <property type="protein sequence ID" value="OGD68868.1"/>
    <property type="molecule type" value="Genomic_DNA"/>
</dbReference>
<dbReference type="Proteomes" id="UP000185891">
    <property type="component" value="Unassembled WGS sequence"/>
</dbReference>
<name>A0A1F5EN81_9BACT</name>